<feature type="compositionally biased region" description="Polar residues" evidence="1">
    <location>
        <begin position="28"/>
        <end position="37"/>
    </location>
</feature>
<dbReference type="Pfam" id="PF26146">
    <property type="entry name" value="PI-PLC_X"/>
    <property type="match status" value="1"/>
</dbReference>
<dbReference type="EMBL" id="JAPDFR010000001">
    <property type="protein sequence ID" value="KAK0392835.1"/>
    <property type="molecule type" value="Genomic_DNA"/>
</dbReference>
<comment type="caution">
    <text evidence="3">The sequence shown here is derived from an EMBL/GenBank/DDBJ whole genome shotgun (WGS) entry which is preliminary data.</text>
</comment>
<dbReference type="InterPro" id="IPR017946">
    <property type="entry name" value="PLC-like_Pdiesterase_TIM-brl"/>
</dbReference>
<feature type="region of interest" description="Disordered" evidence="1">
    <location>
        <begin position="28"/>
        <end position="63"/>
    </location>
</feature>
<sequence length="402" mass="42288">MLLPSFTQLLLLGLTTVHALPQVDGTQLQPASAQTAPLPQASSTALANPSSSSSSTAPSSGTACNNSPDLCSRAYNDVTYLGAHNSAFLRDASTDFTISGNHFFNATLALDAGLRLLQAQVHDKDGVLHLCHSSCSLLDAGPLVDWLSKIETWIANNERDVVTILLVNAADATAADFASAWQSSGLAAHGYAPPSTQSPLATWPTLGEMISSGKRLVSFITQIDASPAAPYLLPEFSYVFETHFEVTALTGFNCSIDRPSRAGDDGASALAAGWLGLINHFKYQNVLGSINFPDVNSIETVNDPGSSAVGNLGRQLNECATAWGGQGNKKPNFVLIDFWSENDPLKAVDAMNKVTSAEGRSRANVKELGPEGAKGRASAGRTSVDLGHAALLAFVSWAVFLI</sequence>
<evidence type="ECO:0000256" key="2">
    <source>
        <dbReference type="SAM" id="SignalP"/>
    </source>
</evidence>
<feature type="compositionally biased region" description="Basic and acidic residues" evidence="1">
    <location>
        <begin position="359"/>
        <end position="369"/>
    </location>
</feature>
<feature type="chain" id="PRO_5041446654" description="PLC-like phosphodiesterase" evidence="2">
    <location>
        <begin position="20"/>
        <end position="402"/>
    </location>
</feature>
<feature type="region of interest" description="Disordered" evidence="1">
    <location>
        <begin position="359"/>
        <end position="379"/>
    </location>
</feature>
<evidence type="ECO:0008006" key="5">
    <source>
        <dbReference type="Google" id="ProtNLM"/>
    </source>
</evidence>
<dbReference type="InterPro" id="IPR051057">
    <property type="entry name" value="PI-PLC_domain"/>
</dbReference>
<keyword evidence="4" id="KW-1185">Reference proteome</keyword>
<dbReference type="PANTHER" id="PTHR13593">
    <property type="match status" value="1"/>
</dbReference>
<feature type="signal peptide" evidence="2">
    <location>
        <begin position="1"/>
        <end position="19"/>
    </location>
</feature>
<feature type="compositionally biased region" description="Low complexity" evidence="1">
    <location>
        <begin position="41"/>
        <end position="63"/>
    </location>
</feature>
<organism evidence="3 4">
    <name type="scientific">Sarocladium strictum</name>
    <name type="common">Black bundle disease fungus</name>
    <name type="synonym">Acremonium strictum</name>
    <dbReference type="NCBI Taxonomy" id="5046"/>
    <lineage>
        <taxon>Eukaryota</taxon>
        <taxon>Fungi</taxon>
        <taxon>Dikarya</taxon>
        <taxon>Ascomycota</taxon>
        <taxon>Pezizomycotina</taxon>
        <taxon>Sordariomycetes</taxon>
        <taxon>Hypocreomycetidae</taxon>
        <taxon>Hypocreales</taxon>
        <taxon>Sarocladiaceae</taxon>
        <taxon>Sarocladium</taxon>
    </lineage>
</organism>
<dbReference type="SUPFAM" id="SSF51695">
    <property type="entry name" value="PLC-like phosphodiesterases"/>
    <property type="match status" value="1"/>
</dbReference>
<dbReference type="GO" id="GO:0006629">
    <property type="term" value="P:lipid metabolic process"/>
    <property type="evidence" value="ECO:0007669"/>
    <property type="project" value="InterPro"/>
</dbReference>
<dbReference type="GO" id="GO:0008081">
    <property type="term" value="F:phosphoric diester hydrolase activity"/>
    <property type="evidence" value="ECO:0007669"/>
    <property type="project" value="InterPro"/>
</dbReference>
<name>A0AA39GSM3_SARSR</name>
<evidence type="ECO:0000313" key="4">
    <source>
        <dbReference type="Proteomes" id="UP001175261"/>
    </source>
</evidence>
<dbReference type="PANTHER" id="PTHR13593:SF80">
    <property type="entry name" value="PLC-LIKE PHOSPHODIESTERASE"/>
    <property type="match status" value="1"/>
</dbReference>
<protein>
    <recommendedName>
        <fullName evidence="5">PLC-like phosphodiesterase</fullName>
    </recommendedName>
</protein>
<gene>
    <name evidence="3" type="ORF">NLU13_2329</name>
</gene>
<accession>A0AA39GSM3</accession>
<evidence type="ECO:0000256" key="1">
    <source>
        <dbReference type="SAM" id="MobiDB-lite"/>
    </source>
</evidence>
<dbReference type="Gene3D" id="3.20.20.190">
    <property type="entry name" value="Phosphatidylinositol (PI) phosphodiesterase"/>
    <property type="match status" value="1"/>
</dbReference>
<reference evidence="3" key="1">
    <citation type="submission" date="2022-10" db="EMBL/GenBank/DDBJ databases">
        <title>Determination and structural analysis of whole genome sequence of Sarocladium strictum F4-1.</title>
        <authorList>
            <person name="Hu L."/>
            <person name="Jiang Y."/>
        </authorList>
    </citation>
    <scope>NUCLEOTIDE SEQUENCE</scope>
    <source>
        <strain evidence="3">F4-1</strain>
    </source>
</reference>
<keyword evidence="2" id="KW-0732">Signal</keyword>
<dbReference type="Proteomes" id="UP001175261">
    <property type="component" value="Unassembled WGS sequence"/>
</dbReference>
<evidence type="ECO:0000313" key="3">
    <source>
        <dbReference type="EMBL" id="KAK0392835.1"/>
    </source>
</evidence>
<dbReference type="AlphaFoldDB" id="A0AA39GSM3"/>
<proteinExistence type="predicted"/>